<gene>
    <name evidence="4" type="ORF">OP8BY_1205</name>
</gene>
<dbReference type="SUPFAM" id="SSF53474">
    <property type="entry name" value="alpha/beta-Hydrolases"/>
    <property type="match status" value="1"/>
</dbReference>
<dbReference type="GO" id="GO:0004252">
    <property type="term" value="F:serine-type endopeptidase activity"/>
    <property type="evidence" value="ECO:0007669"/>
    <property type="project" value="InterPro"/>
</dbReference>
<evidence type="ECO:0000259" key="2">
    <source>
        <dbReference type="Pfam" id="PF12146"/>
    </source>
</evidence>
<dbReference type="Proteomes" id="UP000257323">
    <property type="component" value="Unassembled WGS sequence"/>
</dbReference>
<keyword evidence="1 4" id="KW-0378">Hydrolase</keyword>
<dbReference type="Pfam" id="PF13026">
    <property type="entry name" value="DUF3887"/>
    <property type="match status" value="1"/>
</dbReference>
<dbReference type="InterPro" id="IPR053145">
    <property type="entry name" value="AB_hydrolase_Est10"/>
</dbReference>
<dbReference type="InterPro" id="IPR024981">
    <property type="entry name" value="DUF3887"/>
</dbReference>
<dbReference type="Gene3D" id="3.10.450.590">
    <property type="match status" value="1"/>
</dbReference>
<dbReference type="InterPro" id="IPR029058">
    <property type="entry name" value="AB_hydrolase_fold"/>
</dbReference>
<dbReference type="PANTHER" id="PTHR43265:SF1">
    <property type="entry name" value="ESTERASE ESTD"/>
    <property type="match status" value="1"/>
</dbReference>
<feature type="domain" description="DUF3887" evidence="3">
    <location>
        <begin position="42"/>
        <end position="131"/>
    </location>
</feature>
<evidence type="ECO:0000313" key="4">
    <source>
        <dbReference type="EMBL" id="RFT16592.1"/>
    </source>
</evidence>
<protein>
    <submittedName>
        <fullName evidence="4">Hydrolase (HAD superfamily)</fullName>
    </submittedName>
</protein>
<dbReference type="PANTHER" id="PTHR43265">
    <property type="entry name" value="ESTERASE ESTD"/>
    <property type="match status" value="1"/>
</dbReference>
<organism evidence="4 5">
    <name type="scientific">Candidatus Saccharicenans subterraneus</name>
    <dbReference type="NCBI Taxonomy" id="2508984"/>
    <lineage>
        <taxon>Bacteria</taxon>
        <taxon>Candidatus Aminicenantota</taxon>
        <taxon>Candidatus Aminicenantia</taxon>
        <taxon>Candidatus Aminicenantales</taxon>
        <taxon>Candidatus Saccharicenantaceae</taxon>
        <taxon>Candidatus Saccharicenans</taxon>
    </lineage>
</organism>
<sequence length="458" mass="51143">MKIITTNRKHIFIVVILAGLLAFGSQVFGQEKPDLNKLEARARALVDNLREGKYDAASEHFDQTMKTQATPATLKMIWEGLQAQLGVLKEVKGSRFESQGPYDFVYLACFFEKQTLDLRVVFNKQAEIAGFSFVPHLEVKESPPPPYARPDSFREEEVQVRTGDWVLPGTLTRPVGPGPFPAVVLVHGSGPNDRDETVGPNKPFRDIAWGLASKGIAVLRYEKRTRVYGQKLGTDKQILSSFTVNEETVDDAVSAVNLLRQTKGIDPGRVFVLGHSLGGMLVPRIARKATGAAGFIILAGLTRPMEDTILEQTRYLLALQGPATEETKKKLQELETTVGKIKSLTEADKNSTEILIGAAPSYWLDLRDYRPTEEARKIEKPLLILQGKRDYQVTEVDFNAWKKALEGKKNVSFKLYPICNHLFMEGKGLITPDEYMYRVGNVSEEVINDLAGWILSIH</sequence>
<accession>A0A3E2BPL9</accession>
<dbReference type="EMBL" id="QUAH01000002">
    <property type="protein sequence ID" value="RFT16592.1"/>
    <property type="molecule type" value="Genomic_DNA"/>
</dbReference>
<dbReference type="PROSITE" id="PS00708">
    <property type="entry name" value="PRO_ENDOPEP_SER"/>
    <property type="match status" value="1"/>
</dbReference>
<dbReference type="InterPro" id="IPR002471">
    <property type="entry name" value="Pept_S9_AS"/>
</dbReference>
<dbReference type="Gene3D" id="3.40.50.1820">
    <property type="entry name" value="alpha/beta hydrolase"/>
    <property type="match status" value="1"/>
</dbReference>
<dbReference type="GO" id="GO:0006508">
    <property type="term" value="P:proteolysis"/>
    <property type="evidence" value="ECO:0007669"/>
    <property type="project" value="InterPro"/>
</dbReference>
<dbReference type="GO" id="GO:0052689">
    <property type="term" value="F:carboxylic ester hydrolase activity"/>
    <property type="evidence" value="ECO:0007669"/>
    <property type="project" value="TreeGrafter"/>
</dbReference>
<dbReference type="Pfam" id="PF12146">
    <property type="entry name" value="Hydrolase_4"/>
    <property type="match status" value="1"/>
</dbReference>
<reference evidence="4 5" key="1">
    <citation type="submission" date="2018-08" db="EMBL/GenBank/DDBJ databases">
        <title>Genome analysis of the thermophilic bacterium of the candidate phylum Aminicenantes from deep subsurface aquifer revealed its physiology and ecological role.</title>
        <authorList>
            <person name="Kadnikov V.V."/>
            <person name="Mardanov A.V."/>
            <person name="Beletsky A.V."/>
            <person name="Karnachuk O.V."/>
            <person name="Ravin N.V."/>
        </authorList>
    </citation>
    <scope>NUCLEOTIDE SEQUENCE [LARGE SCALE GENOMIC DNA]</scope>
    <source>
        <strain evidence="4">BY38</strain>
    </source>
</reference>
<dbReference type="InterPro" id="IPR022742">
    <property type="entry name" value="Hydrolase_4"/>
</dbReference>
<comment type="caution">
    <text evidence="4">The sequence shown here is derived from an EMBL/GenBank/DDBJ whole genome shotgun (WGS) entry which is preliminary data.</text>
</comment>
<evidence type="ECO:0000259" key="3">
    <source>
        <dbReference type="Pfam" id="PF13026"/>
    </source>
</evidence>
<proteinExistence type="predicted"/>
<feature type="domain" description="Serine aminopeptidase S33" evidence="2">
    <location>
        <begin position="204"/>
        <end position="423"/>
    </location>
</feature>
<name>A0A3E2BPL9_9BACT</name>
<evidence type="ECO:0000313" key="5">
    <source>
        <dbReference type="Proteomes" id="UP000257323"/>
    </source>
</evidence>
<dbReference type="AlphaFoldDB" id="A0A3E2BPL9"/>
<evidence type="ECO:0000256" key="1">
    <source>
        <dbReference type="ARBA" id="ARBA00022801"/>
    </source>
</evidence>